<keyword evidence="1" id="KW-0472">Membrane</keyword>
<gene>
    <name evidence="2" type="ORF">HHA03_22030</name>
    <name evidence="3" type="ORF">SAMN05421839_1505</name>
</gene>
<feature type="transmembrane region" description="Helical" evidence="1">
    <location>
        <begin position="180"/>
        <end position="199"/>
    </location>
</feature>
<feature type="transmembrane region" description="Helical" evidence="1">
    <location>
        <begin position="20"/>
        <end position="52"/>
    </location>
</feature>
<proteinExistence type="predicted"/>
<evidence type="ECO:0000313" key="4">
    <source>
        <dbReference type="Proteomes" id="UP000242243"/>
    </source>
</evidence>
<organism evidence="3 4">
    <name type="scientific">Halolactibacillus halophilus</name>
    <dbReference type="NCBI Taxonomy" id="306540"/>
    <lineage>
        <taxon>Bacteria</taxon>
        <taxon>Bacillati</taxon>
        <taxon>Bacillota</taxon>
        <taxon>Bacilli</taxon>
        <taxon>Bacillales</taxon>
        <taxon>Bacillaceae</taxon>
        <taxon>Halolactibacillus</taxon>
    </lineage>
</organism>
<dbReference type="OrthoDB" id="1655186at2"/>
<dbReference type="Pfam" id="PF13346">
    <property type="entry name" value="ABC2_membrane_5"/>
    <property type="match status" value="1"/>
</dbReference>
<feature type="transmembrane region" description="Helical" evidence="1">
    <location>
        <begin position="73"/>
        <end position="98"/>
    </location>
</feature>
<evidence type="ECO:0000313" key="3">
    <source>
        <dbReference type="EMBL" id="SFP73242.1"/>
    </source>
</evidence>
<evidence type="ECO:0000256" key="1">
    <source>
        <dbReference type="SAM" id="Phobius"/>
    </source>
</evidence>
<keyword evidence="1" id="KW-1133">Transmembrane helix</keyword>
<dbReference type="EMBL" id="FOXC01000050">
    <property type="protein sequence ID" value="SFP73242.1"/>
    <property type="molecule type" value="Genomic_DNA"/>
</dbReference>
<dbReference type="RefSeq" id="WP_159430194.1">
    <property type="nucleotide sequence ID" value="NZ_BJWI01000051.1"/>
</dbReference>
<keyword evidence="5" id="KW-1185">Reference proteome</keyword>
<feature type="transmembrane region" description="Helical" evidence="1">
    <location>
        <begin position="146"/>
        <end position="168"/>
    </location>
</feature>
<feature type="transmembrane region" description="Helical" evidence="1">
    <location>
        <begin position="110"/>
        <end position="137"/>
    </location>
</feature>
<dbReference type="Proteomes" id="UP000242243">
    <property type="component" value="Unassembled WGS sequence"/>
</dbReference>
<reference evidence="3 4" key="1">
    <citation type="submission" date="2016-10" db="EMBL/GenBank/DDBJ databases">
        <authorList>
            <person name="de Groot N.N."/>
        </authorList>
    </citation>
    <scope>NUCLEOTIDE SEQUENCE [LARGE SCALE GENOMIC DNA]</scope>
    <source>
        <strain evidence="3 4">DSM 17073</strain>
    </source>
</reference>
<dbReference type="EMBL" id="BJWI01000051">
    <property type="protein sequence ID" value="GEM02671.1"/>
    <property type="molecule type" value="Genomic_DNA"/>
</dbReference>
<dbReference type="STRING" id="306540.SAMN05421839_1505"/>
<dbReference type="Proteomes" id="UP000321547">
    <property type="component" value="Unassembled WGS sequence"/>
</dbReference>
<protein>
    <submittedName>
        <fullName evidence="3">ABC-2 family transporter protein</fullName>
    </submittedName>
    <submittedName>
        <fullName evidence="2">Membrane protein</fullName>
    </submittedName>
</protein>
<evidence type="ECO:0000313" key="5">
    <source>
        <dbReference type="Proteomes" id="UP000321547"/>
    </source>
</evidence>
<reference evidence="2 5" key="2">
    <citation type="submission" date="2019-07" db="EMBL/GenBank/DDBJ databases">
        <title>Whole genome shotgun sequence of Halolactibacillus halophilus NBRC 100868.</title>
        <authorList>
            <person name="Hosoyama A."/>
            <person name="Uohara A."/>
            <person name="Ohji S."/>
            <person name="Ichikawa N."/>
        </authorList>
    </citation>
    <scope>NUCLEOTIDE SEQUENCE [LARGE SCALE GENOMIC DNA]</scope>
    <source>
        <strain evidence="2 5">NBRC 100868</strain>
    </source>
</reference>
<name>A0A1I5SR18_9BACI</name>
<accession>A0A1I5SR18</accession>
<keyword evidence="1" id="KW-0812">Transmembrane</keyword>
<evidence type="ECO:0000313" key="2">
    <source>
        <dbReference type="EMBL" id="GEM02671.1"/>
    </source>
</evidence>
<sequence length="210" mass="23565">MKGLLLKDIFTIEKQMRILFIIFAGFGLIPASNMISFTLMYAVTISISSFGFDERAKWDRLMRMMPISGKTIVLSKYVLGYGFMAVVGSFILIAQFIYHAFGVLNLSLALYPIFVVNMLLMIATVLIAYAVLMPFIFKFGIEKGRLLFGIVFAALFLITTIPFSMMTLSTSGARLMASPLFVWVVVFISFVVNVISIKLSQKFYSQNTNS</sequence>
<dbReference type="AlphaFoldDB" id="A0A1I5SR18"/>
<dbReference type="InterPro" id="IPR025699">
    <property type="entry name" value="ABC2_memb-like"/>
</dbReference>